<keyword evidence="3" id="KW-1185">Reference proteome</keyword>
<organism evidence="2 3">
    <name type="scientific">Cymbomonas tetramitiformis</name>
    <dbReference type="NCBI Taxonomy" id="36881"/>
    <lineage>
        <taxon>Eukaryota</taxon>
        <taxon>Viridiplantae</taxon>
        <taxon>Chlorophyta</taxon>
        <taxon>Pyramimonadophyceae</taxon>
        <taxon>Pyramimonadales</taxon>
        <taxon>Pyramimonadaceae</taxon>
        <taxon>Cymbomonas</taxon>
    </lineage>
</organism>
<comment type="caution">
    <text evidence="2">The sequence shown here is derived from an EMBL/GenBank/DDBJ whole genome shotgun (WGS) entry which is preliminary data.</text>
</comment>
<protein>
    <submittedName>
        <fullName evidence="2">Uncharacterized protein</fullName>
    </submittedName>
</protein>
<accession>A0AAE0G479</accession>
<dbReference type="Gene3D" id="3.90.1480.20">
    <property type="entry name" value="Glycosyl transferase family 29"/>
    <property type="match status" value="1"/>
</dbReference>
<feature type="region of interest" description="Disordered" evidence="1">
    <location>
        <begin position="1"/>
        <end position="21"/>
    </location>
</feature>
<evidence type="ECO:0000313" key="3">
    <source>
        <dbReference type="Proteomes" id="UP001190700"/>
    </source>
</evidence>
<name>A0AAE0G479_9CHLO</name>
<gene>
    <name evidence="2" type="ORF">CYMTET_20986</name>
</gene>
<dbReference type="Proteomes" id="UP001190700">
    <property type="component" value="Unassembled WGS sequence"/>
</dbReference>
<evidence type="ECO:0000313" key="2">
    <source>
        <dbReference type="EMBL" id="KAK3270621.1"/>
    </source>
</evidence>
<dbReference type="AlphaFoldDB" id="A0AAE0G479"/>
<sequence>MQRAFGKRDSGARAQPAARRRTAVHLCQNVNVYGFDPPDEVFNNDMPGTAARPYRYFDSTAPPDTLALHGEHLVLQALHARRFITICSTEHAVRCVQMTPRNANGLIMRSGIKWL</sequence>
<feature type="compositionally biased region" description="Basic and acidic residues" evidence="1">
    <location>
        <begin position="1"/>
        <end position="11"/>
    </location>
</feature>
<dbReference type="InterPro" id="IPR038578">
    <property type="entry name" value="GT29-like_sf"/>
</dbReference>
<reference evidence="2 3" key="1">
    <citation type="journal article" date="2015" name="Genome Biol. Evol.">
        <title>Comparative Genomics of a Bacterivorous Green Alga Reveals Evolutionary Causalities and Consequences of Phago-Mixotrophic Mode of Nutrition.</title>
        <authorList>
            <person name="Burns J.A."/>
            <person name="Paasch A."/>
            <person name="Narechania A."/>
            <person name="Kim E."/>
        </authorList>
    </citation>
    <scope>NUCLEOTIDE SEQUENCE [LARGE SCALE GENOMIC DNA]</scope>
    <source>
        <strain evidence="2 3">PLY_AMNH</strain>
    </source>
</reference>
<proteinExistence type="predicted"/>
<evidence type="ECO:0000256" key="1">
    <source>
        <dbReference type="SAM" id="MobiDB-lite"/>
    </source>
</evidence>
<dbReference type="EMBL" id="LGRX02010284">
    <property type="protein sequence ID" value="KAK3270621.1"/>
    <property type="molecule type" value="Genomic_DNA"/>
</dbReference>